<dbReference type="Pfam" id="PF00792">
    <property type="entry name" value="PI3K_C2"/>
    <property type="match status" value="1"/>
</dbReference>
<sequence length="150" mass="16628">MSKGAKGSRRTFKDLENEMYINQLAWANTTIFDYEGLLKTGSFTLYMWTYAEDVQNEEIMNPLGILKKHFLVIGTVVSNPNVDHATALTLAFTKCQDSKLVLYPKMEDICAAAANFRDELSDDSGLSSLNSLSVKSIVNSKFLLGDTSIA</sequence>
<dbReference type="KEGG" id="dpx:DAPPUDRAFT_120177"/>
<dbReference type="eggNOG" id="KOG0904">
    <property type="taxonomic scope" value="Eukaryota"/>
</dbReference>
<reference evidence="3 4" key="1">
    <citation type="journal article" date="2011" name="Science">
        <title>The ecoresponsive genome of Daphnia pulex.</title>
        <authorList>
            <person name="Colbourne J.K."/>
            <person name="Pfrender M.E."/>
            <person name="Gilbert D."/>
            <person name="Thomas W.K."/>
            <person name="Tucker A."/>
            <person name="Oakley T.H."/>
            <person name="Tokishita S."/>
            <person name="Aerts A."/>
            <person name="Arnold G.J."/>
            <person name="Basu M.K."/>
            <person name="Bauer D.J."/>
            <person name="Caceres C.E."/>
            <person name="Carmel L."/>
            <person name="Casola C."/>
            <person name="Choi J.H."/>
            <person name="Detter J.C."/>
            <person name="Dong Q."/>
            <person name="Dusheyko S."/>
            <person name="Eads B.D."/>
            <person name="Frohlich T."/>
            <person name="Geiler-Samerotte K.A."/>
            <person name="Gerlach D."/>
            <person name="Hatcher P."/>
            <person name="Jogdeo S."/>
            <person name="Krijgsveld J."/>
            <person name="Kriventseva E.V."/>
            <person name="Kultz D."/>
            <person name="Laforsch C."/>
            <person name="Lindquist E."/>
            <person name="Lopez J."/>
            <person name="Manak J.R."/>
            <person name="Muller J."/>
            <person name="Pangilinan J."/>
            <person name="Patwardhan R.P."/>
            <person name="Pitluck S."/>
            <person name="Pritham E.J."/>
            <person name="Rechtsteiner A."/>
            <person name="Rho M."/>
            <person name="Rogozin I.B."/>
            <person name="Sakarya O."/>
            <person name="Salamov A."/>
            <person name="Schaack S."/>
            <person name="Shapiro H."/>
            <person name="Shiga Y."/>
            <person name="Skalitzky C."/>
            <person name="Smith Z."/>
            <person name="Souvorov A."/>
            <person name="Sung W."/>
            <person name="Tang Z."/>
            <person name="Tsuchiya D."/>
            <person name="Tu H."/>
            <person name="Vos H."/>
            <person name="Wang M."/>
            <person name="Wolf Y.I."/>
            <person name="Yamagata H."/>
            <person name="Yamada T."/>
            <person name="Ye Y."/>
            <person name="Shaw J.R."/>
            <person name="Andrews J."/>
            <person name="Crease T.J."/>
            <person name="Tang H."/>
            <person name="Lucas S.M."/>
            <person name="Robertson H.M."/>
            <person name="Bork P."/>
            <person name="Koonin E.V."/>
            <person name="Zdobnov E.M."/>
            <person name="Grigoriev I.V."/>
            <person name="Lynch M."/>
            <person name="Boore J.L."/>
        </authorList>
    </citation>
    <scope>NUCLEOTIDE SEQUENCE [LARGE SCALE GENOMIC DNA]</scope>
</reference>
<evidence type="ECO:0000259" key="2">
    <source>
        <dbReference type="PROSITE" id="PS51547"/>
    </source>
</evidence>
<organism evidence="3 4">
    <name type="scientific">Daphnia pulex</name>
    <name type="common">Water flea</name>
    <dbReference type="NCBI Taxonomy" id="6669"/>
    <lineage>
        <taxon>Eukaryota</taxon>
        <taxon>Metazoa</taxon>
        <taxon>Ecdysozoa</taxon>
        <taxon>Arthropoda</taxon>
        <taxon>Crustacea</taxon>
        <taxon>Branchiopoda</taxon>
        <taxon>Diplostraca</taxon>
        <taxon>Cladocera</taxon>
        <taxon>Anomopoda</taxon>
        <taxon>Daphniidae</taxon>
        <taxon>Daphnia</taxon>
    </lineage>
</organism>
<dbReference type="OrthoDB" id="67688at2759"/>
<accession>E9I0J2</accession>
<dbReference type="Proteomes" id="UP000000305">
    <property type="component" value="Unassembled WGS sequence"/>
</dbReference>
<dbReference type="PROSITE" id="PS51547">
    <property type="entry name" value="C2_PI3K"/>
    <property type="match status" value="1"/>
</dbReference>
<comment type="similarity">
    <text evidence="1">Belongs to the PI3/PI4-kinase family.</text>
</comment>
<evidence type="ECO:0000256" key="1">
    <source>
        <dbReference type="PROSITE-ProRule" id="PRU00880"/>
    </source>
</evidence>
<protein>
    <recommendedName>
        <fullName evidence="2">C2 PI3K-type domain-containing protein</fullName>
    </recommendedName>
</protein>
<dbReference type="InterPro" id="IPR035892">
    <property type="entry name" value="C2_domain_sf"/>
</dbReference>
<dbReference type="STRING" id="6669.E9I0J2"/>
<keyword evidence="4" id="KW-1185">Reference proteome</keyword>
<feature type="domain" description="C2 PI3K-type" evidence="2">
    <location>
        <begin position="1"/>
        <end position="95"/>
    </location>
</feature>
<dbReference type="EMBL" id="GL733555">
    <property type="protein sequence ID" value="EFX62489.1"/>
    <property type="molecule type" value="Genomic_DNA"/>
</dbReference>
<evidence type="ECO:0000313" key="4">
    <source>
        <dbReference type="Proteomes" id="UP000000305"/>
    </source>
</evidence>
<name>E9I0J2_DAPPU</name>
<dbReference type="Gene3D" id="2.60.40.150">
    <property type="entry name" value="C2 domain"/>
    <property type="match status" value="1"/>
</dbReference>
<gene>
    <name evidence="3" type="ORF">DAPPUDRAFT_120177</name>
</gene>
<proteinExistence type="inferred from homology"/>
<dbReference type="InterPro" id="IPR002420">
    <property type="entry name" value="PI3K-type_C2_dom"/>
</dbReference>
<evidence type="ECO:0000313" key="3">
    <source>
        <dbReference type="EMBL" id="EFX62489.1"/>
    </source>
</evidence>
<dbReference type="SUPFAM" id="SSF49562">
    <property type="entry name" value="C2 domain (Calcium/lipid-binding domain, CaLB)"/>
    <property type="match status" value="1"/>
</dbReference>
<dbReference type="InParanoid" id="E9I0J2"/>
<dbReference type="AlphaFoldDB" id="E9I0J2"/>
<dbReference type="HOGENOM" id="CLU_1742397_0_0_1"/>